<keyword evidence="4 6" id="KW-0788">Thiol protease</keyword>
<protein>
    <submittedName>
        <fullName evidence="9">Cytosolic Ca2+-dependent cysteine protease</fullName>
    </submittedName>
</protein>
<dbReference type="PANTHER" id="PTHR10183:SF379">
    <property type="entry name" value="CALPAIN-5"/>
    <property type="match status" value="1"/>
</dbReference>
<dbReference type="InterPro" id="IPR001300">
    <property type="entry name" value="Peptidase_C2_calpain_cat"/>
</dbReference>
<dbReference type="Proteomes" id="UP000030671">
    <property type="component" value="Unassembled WGS sequence"/>
</dbReference>
<evidence type="ECO:0000313" key="9">
    <source>
        <dbReference type="EMBL" id="ETW86359.1"/>
    </source>
</evidence>
<dbReference type="PANTHER" id="PTHR10183">
    <property type="entry name" value="CALPAIN"/>
    <property type="match status" value="1"/>
</dbReference>
<feature type="active site" evidence="5 6">
    <location>
        <position position="277"/>
    </location>
</feature>
<feature type="coiled-coil region" evidence="7">
    <location>
        <begin position="5"/>
        <end position="32"/>
    </location>
</feature>
<keyword evidence="3 6" id="KW-0378">Hydrolase</keyword>
<dbReference type="STRING" id="747525.W4KKZ4"/>
<proteinExistence type="inferred from homology"/>
<sequence>GLLVTEEFEKAVRECEAEVARLAKECQRQNRRYRDRSFDMYDDRDRCLFGLTRPVDTNGNVTLTPSDVLRATQIFEKPQFFIDGASSGDIVQGALGDCWFLSALAMVGTVQGLIEKICVAQDEKFGIYGFVFFKESGWVSVVIDDLLFSGIPKYESLTDQARAMHKENRDLYNRTARMGQKSLYFGSSGTENETWVALIEKAYAKLNGDFMALEGGHAREAVEDLTGGVSSLYAVPDIFDIDQFWTEELMHVNEDRLFGCFVDSDGGNGNPLNGEYHAYSIIRAMVVNGKRFLKIRNPWGDTEWTGRWSDGSKEWTKEWLDALPELGHKFGDDGEFLMEYSDFLSVWTAIERVRLFDSTWAMSSHWLSFFPGAWSFGDVSFTINISSLTPAVIVLAQVDTRSYAEIAGPYRWSLEFALYKKGESEPIGRSVHDRLYGRSVQMELDLEEGDYVVHVRFDRTVLRTNGQINDVLDGANSRKAAQKLASALQSESIASSELPRLTGSVIH</sequence>
<dbReference type="HOGENOM" id="CLU_006072_2_2_1"/>
<keyword evidence="2 6" id="KW-0645">Protease</keyword>
<dbReference type="GO" id="GO:0004198">
    <property type="term" value="F:calcium-dependent cysteine-type endopeptidase activity"/>
    <property type="evidence" value="ECO:0007669"/>
    <property type="project" value="InterPro"/>
</dbReference>
<reference evidence="9 10" key="1">
    <citation type="journal article" date="2012" name="New Phytol.">
        <title>Insight into trade-off between wood decay and parasitism from the genome of a fungal forest pathogen.</title>
        <authorList>
            <person name="Olson A."/>
            <person name="Aerts A."/>
            <person name="Asiegbu F."/>
            <person name="Belbahri L."/>
            <person name="Bouzid O."/>
            <person name="Broberg A."/>
            <person name="Canback B."/>
            <person name="Coutinho P.M."/>
            <person name="Cullen D."/>
            <person name="Dalman K."/>
            <person name="Deflorio G."/>
            <person name="van Diepen L.T."/>
            <person name="Dunand C."/>
            <person name="Duplessis S."/>
            <person name="Durling M."/>
            <person name="Gonthier P."/>
            <person name="Grimwood J."/>
            <person name="Fossdal C.G."/>
            <person name="Hansson D."/>
            <person name="Henrissat B."/>
            <person name="Hietala A."/>
            <person name="Himmelstrand K."/>
            <person name="Hoffmeister D."/>
            <person name="Hogberg N."/>
            <person name="James T.Y."/>
            <person name="Karlsson M."/>
            <person name="Kohler A."/>
            <person name="Kues U."/>
            <person name="Lee Y.H."/>
            <person name="Lin Y.C."/>
            <person name="Lind M."/>
            <person name="Lindquist E."/>
            <person name="Lombard V."/>
            <person name="Lucas S."/>
            <person name="Lunden K."/>
            <person name="Morin E."/>
            <person name="Murat C."/>
            <person name="Park J."/>
            <person name="Raffaello T."/>
            <person name="Rouze P."/>
            <person name="Salamov A."/>
            <person name="Schmutz J."/>
            <person name="Solheim H."/>
            <person name="Stahlberg J."/>
            <person name="Velez H."/>
            <person name="de Vries R.P."/>
            <person name="Wiebenga A."/>
            <person name="Woodward S."/>
            <person name="Yakovlev I."/>
            <person name="Garbelotto M."/>
            <person name="Martin F."/>
            <person name="Grigoriev I.V."/>
            <person name="Stenlid J."/>
        </authorList>
    </citation>
    <scope>NUCLEOTIDE SEQUENCE [LARGE SCALE GENOMIC DNA]</scope>
    <source>
        <strain evidence="9 10">TC 32-1</strain>
    </source>
</reference>
<dbReference type="OrthoDB" id="424753at2759"/>
<feature type="non-terminal residue" evidence="9">
    <location>
        <position position="1"/>
    </location>
</feature>
<evidence type="ECO:0000256" key="6">
    <source>
        <dbReference type="PROSITE-ProRule" id="PRU00239"/>
    </source>
</evidence>
<evidence type="ECO:0000256" key="3">
    <source>
        <dbReference type="ARBA" id="ARBA00022801"/>
    </source>
</evidence>
<organism evidence="9 10">
    <name type="scientific">Heterobasidion irregulare (strain TC 32-1)</name>
    <dbReference type="NCBI Taxonomy" id="747525"/>
    <lineage>
        <taxon>Eukaryota</taxon>
        <taxon>Fungi</taxon>
        <taxon>Dikarya</taxon>
        <taxon>Basidiomycota</taxon>
        <taxon>Agaricomycotina</taxon>
        <taxon>Agaricomycetes</taxon>
        <taxon>Russulales</taxon>
        <taxon>Bondarzewiaceae</taxon>
        <taxon>Heterobasidion</taxon>
        <taxon>Heterobasidion annosum species complex</taxon>
    </lineage>
</organism>
<keyword evidence="7" id="KW-0175">Coiled coil</keyword>
<dbReference type="RefSeq" id="XP_009541790.1">
    <property type="nucleotide sequence ID" value="XM_009543495.1"/>
</dbReference>
<dbReference type="InterPro" id="IPR000169">
    <property type="entry name" value="Pept_cys_AS"/>
</dbReference>
<dbReference type="InterPro" id="IPR038765">
    <property type="entry name" value="Papain-like_cys_pep_sf"/>
</dbReference>
<evidence type="ECO:0000256" key="7">
    <source>
        <dbReference type="SAM" id="Coils"/>
    </source>
</evidence>
<dbReference type="InParanoid" id="W4KKZ4"/>
<dbReference type="SUPFAM" id="SSF54001">
    <property type="entry name" value="Cysteine proteinases"/>
    <property type="match status" value="1"/>
</dbReference>
<evidence type="ECO:0000256" key="1">
    <source>
        <dbReference type="ARBA" id="ARBA00007623"/>
    </source>
</evidence>
<evidence type="ECO:0000256" key="5">
    <source>
        <dbReference type="PIRSR" id="PIRSR622684-1"/>
    </source>
</evidence>
<keyword evidence="10" id="KW-1185">Reference proteome</keyword>
<dbReference type="eggNOG" id="KOG0045">
    <property type="taxonomic scope" value="Eukaryota"/>
</dbReference>
<dbReference type="Gene3D" id="3.90.70.10">
    <property type="entry name" value="Cysteine proteinases"/>
    <property type="match status" value="1"/>
</dbReference>
<dbReference type="PRINTS" id="PR00704">
    <property type="entry name" value="CALPAIN"/>
</dbReference>
<comment type="similarity">
    <text evidence="1">Belongs to the peptidase C2 family.</text>
</comment>
<dbReference type="GO" id="GO:0006508">
    <property type="term" value="P:proteolysis"/>
    <property type="evidence" value="ECO:0007669"/>
    <property type="project" value="UniProtKB-KW"/>
</dbReference>
<evidence type="ECO:0000256" key="4">
    <source>
        <dbReference type="ARBA" id="ARBA00022807"/>
    </source>
</evidence>
<feature type="active site" evidence="5 6">
    <location>
        <position position="98"/>
    </location>
</feature>
<dbReference type="InterPro" id="IPR022684">
    <property type="entry name" value="Calpain_cysteine_protease"/>
</dbReference>
<dbReference type="KEGG" id="hir:HETIRDRAFT_43825"/>
<dbReference type="PROSITE" id="PS00139">
    <property type="entry name" value="THIOL_PROTEASE_CYS"/>
    <property type="match status" value="1"/>
</dbReference>
<dbReference type="Pfam" id="PF00648">
    <property type="entry name" value="Peptidase_C2"/>
    <property type="match status" value="1"/>
</dbReference>
<dbReference type="AlphaFoldDB" id="W4KKZ4"/>
<evidence type="ECO:0000259" key="8">
    <source>
        <dbReference type="PROSITE" id="PS50203"/>
    </source>
</evidence>
<dbReference type="EMBL" id="KI925455">
    <property type="protein sequence ID" value="ETW86359.1"/>
    <property type="molecule type" value="Genomic_DNA"/>
</dbReference>
<feature type="domain" description="Calpain catalytic" evidence="8">
    <location>
        <begin position="70"/>
        <end position="356"/>
    </location>
</feature>
<evidence type="ECO:0000256" key="2">
    <source>
        <dbReference type="ARBA" id="ARBA00022670"/>
    </source>
</evidence>
<name>W4KKZ4_HETIT</name>
<feature type="active site" evidence="5 6">
    <location>
        <position position="297"/>
    </location>
</feature>
<dbReference type="PROSITE" id="PS50203">
    <property type="entry name" value="CALPAIN_CAT"/>
    <property type="match status" value="1"/>
</dbReference>
<gene>
    <name evidence="9" type="ORF">HETIRDRAFT_43825</name>
</gene>
<accession>W4KKZ4</accession>
<evidence type="ECO:0000313" key="10">
    <source>
        <dbReference type="Proteomes" id="UP000030671"/>
    </source>
</evidence>
<dbReference type="SMART" id="SM00230">
    <property type="entry name" value="CysPc"/>
    <property type="match status" value="1"/>
</dbReference>
<dbReference type="GeneID" id="20675035"/>